<proteinExistence type="predicted"/>
<evidence type="ECO:0000256" key="1">
    <source>
        <dbReference type="SAM" id="MobiDB-lite"/>
    </source>
</evidence>
<dbReference type="EMBL" id="SOZI01000052">
    <property type="protein sequence ID" value="TNY21049.1"/>
    <property type="molecule type" value="Genomic_DNA"/>
</dbReference>
<feature type="region of interest" description="Disordered" evidence="1">
    <location>
        <begin position="108"/>
        <end position="188"/>
    </location>
</feature>
<gene>
    <name evidence="2" type="ORF">DMC30DRAFT_224118</name>
</gene>
<name>A0A5C5FXI4_9BASI</name>
<keyword evidence="3" id="KW-1185">Reference proteome</keyword>
<feature type="compositionally biased region" description="Low complexity" evidence="1">
    <location>
        <begin position="177"/>
        <end position="188"/>
    </location>
</feature>
<evidence type="ECO:0000313" key="3">
    <source>
        <dbReference type="Proteomes" id="UP000311382"/>
    </source>
</evidence>
<sequence length="188" mass="19779">MKRSCDPRGTTWATEPSQKWLRNTESNRSSCPRPPKKPCVLASSSMSHLSAARAPPMVGRLIEAAVPRGPVRWMARVPASASSTAAVLIVRRMATSSSLVMRLREERRVSEGAMRPPPPPPPSNRQHSWGTGGLTCCSHDTQGACRAPSALPPIHPGAREAQTATRRSRGDGGDGAAAGPSAGFAGGL</sequence>
<protein>
    <submittedName>
        <fullName evidence="2">Uncharacterized protein</fullName>
    </submittedName>
</protein>
<evidence type="ECO:0000313" key="2">
    <source>
        <dbReference type="EMBL" id="TNY21049.1"/>
    </source>
</evidence>
<feature type="compositionally biased region" description="Polar residues" evidence="1">
    <location>
        <begin position="11"/>
        <end position="30"/>
    </location>
</feature>
<feature type="region of interest" description="Disordered" evidence="1">
    <location>
        <begin position="1"/>
        <end position="37"/>
    </location>
</feature>
<accession>A0A5C5FXI4</accession>
<dbReference type="AlphaFoldDB" id="A0A5C5FXI4"/>
<reference evidence="2 3" key="1">
    <citation type="submission" date="2019-03" db="EMBL/GenBank/DDBJ databases">
        <title>Rhodosporidium diobovatum UCD-FST 08-225 genome sequencing, assembly, and annotation.</title>
        <authorList>
            <person name="Fakankun I.U."/>
            <person name="Fristensky B."/>
            <person name="Levin D.B."/>
        </authorList>
    </citation>
    <scope>NUCLEOTIDE SEQUENCE [LARGE SCALE GENOMIC DNA]</scope>
    <source>
        <strain evidence="2 3">UCD-FST 08-225</strain>
    </source>
</reference>
<organism evidence="2 3">
    <name type="scientific">Rhodotorula diobovata</name>
    <dbReference type="NCBI Taxonomy" id="5288"/>
    <lineage>
        <taxon>Eukaryota</taxon>
        <taxon>Fungi</taxon>
        <taxon>Dikarya</taxon>
        <taxon>Basidiomycota</taxon>
        <taxon>Pucciniomycotina</taxon>
        <taxon>Microbotryomycetes</taxon>
        <taxon>Sporidiobolales</taxon>
        <taxon>Sporidiobolaceae</taxon>
        <taxon>Rhodotorula</taxon>
    </lineage>
</organism>
<comment type="caution">
    <text evidence="2">The sequence shown here is derived from an EMBL/GenBank/DDBJ whole genome shotgun (WGS) entry which is preliminary data.</text>
</comment>
<dbReference type="Proteomes" id="UP000311382">
    <property type="component" value="Unassembled WGS sequence"/>
</dbReference>